<accession>A0A2T6AZV4</accession>
<evidence type="ECO:0000313" key="5">
    <source>
        <dbReference type="Proteomes" id="UP000244069"/>
    </source>
</evidence>
<evidence type="ECO:0000313" key="4">
    <source>
        <dbReference type="EMBL" id="PTX49293.1"/>
    </source>
</evidence>
<dbReference type="Pfam" id="PF00293">
    <property type="entry name" value="NUDIX"/>
    <property type="match status" value="1"/>
</dbReference>
<name>A0A2T6AZV4_9RHOB</name>
<sequence length="186" mass="20878">MTDPRRRFSGAKLILLAGAHMLVLRRDFNPGIAWQGYLDLPGGGREDGEDPETCALRETEEELGLWLPKGRAKLVHLRHKPEGADWFYAMHMPARLRAEVRFGEEGAGWIALTPAEFVRRPDAIPHFRSIVAGYMRQRPVVGVSPRAVGPAGRVTRGASHPTAQRAPLLPARRCELRLRERPLRGR</sequence>
<comment type="cofactor">
    <cofactor evidence="1">
        <name>Mg(2+)</name>
        <dbReference type="ChEBI" id="CHEBI:18420"/>
    </cofactor>
</comment>
<keyword evidence="2" id="KW-0378">Hydrolase</keyword>
<dbReference type="Gene3D" id="3.90.79.10">
    <property type="entry name" value="Nucleoside Triphosphate Pyrophosphohydrolase"/>
    <property type="match status" value="1"/>
</dbReference>
<keyword evidence="5" id="KW-1185">Reference proteome</keyword>
<dbReference type="Proteomes" id="UP000244069">
    <property type="component" value="Unassembled WGS sequence"/>
</dbReference>
<dbReference type="InterPro" id="IPR020084">
    <property type="entry name" value="NUDIX_hydrolase_CS"/>
</dbReference>
<dbReference type="RefSeq" id="WP_107975594.1">
    <property type="nucleotide sequence ID" value="NZ_BMEZ01000007.1"/>
</dbReference>
<comment type="caution">
    <text evidence="4">The sequence shown here is derived from an EMBL/GenBank/DDBJ whole genome shotgun (WGS) entry which is preliminary data.</text>
</comment>
<dbReference type="InterPro" id="IPR015797">
    <property type="entry name" value="NUDIX_hydrolase-like_dom_sf"/>
</dbReference>
<evidence type="ECO:0000256" key="2">
    <source>
        <dbReference type="ARBA" id="ARBA00022801"/>
    </source>
</evidence>
<proteinExistence type="predicted"/>
<dbReference type="InterPro" id="IPR000086">
    <property type="entry name" value="NUDIX_hydrolase_dom"/>
</dbReference>
<reference evidence="4 5" key="1">
    <citation type="submission" date="2018-04" db="EMBL/GenBank/DDBJ databases">
        <title>Genomic Encyclopedia of Archaeal and Bacterial Type Strains, Phase II (KMG-II): from individual species to whole genera.</title>
        <authorList>
            <person name="Goeker M."/>
        </authorList>
    </citation>
    <scope>NUCLEOTIDE SEQUENCE [LARGE SCALE GENOMIC DNA]</scope>
    <source>
        <strain evidence="4 5">DSM 29329</strain>
    </source>
</reference>
<dbReference type="AlphaFoldDB" id="A0A2T6AZV4"/>
<gene>
    <name evidence="4" type="ORF">C8N44_107133</name>
</gene>
<dbReference type="PROSITE" id="PS00893">
    <property type="entry name" value="NUDIX_BOX"/>
    <property type="match status" value="1"/>
</dbReference>
<protein>
    <submittedName>
        <fullName evidence="4">8-oxo-dGTP diphosphatase</fullName>
    </submittedName>
</protein>
<dbReference type="SUPFAM" id="SSF55811">
    <property type="entry name" value="Nudix"/>
    <property type="match status" value="1"/>
</dbReference>
<evidence type="ECO:0000259" key="3">
    <source>
        <dbReference type="PROSITE" id="PS51462"/>
    </source>
</evidence>
<evidence type="ECO:0000256" key="1">
    <source>
        <dbReference type="ARBA" id="ARBA00001946"/>
    </source>
</evidence>
<dbReference type="PROSITE" id="PS51462">
    <property type="entry name" value="NUDIX"/>
    <property type="match status" value="1"/>
</dbReference>
<dbReference type="GO" id="GO:0016787">
    <property type="term" value="F:hydrolase activity"/>
    <property type="evidence" value="ECO:0007669"/>
    <property type="project" value="UniProtKB-KW"/>
</dbReference>
<dbReference type="OrthoDB" id="289720at2"/>
<dbReference type="EMBL" id="QBKN01000007">
    <property type="protein sequence ID" value="PTX49293.1"/>
    <property type="molecule type" value="Genomic_DNA"/>
</dbReference>
<feature type="domain" description="Nudix hydrolase" evidence="3">
    <location>
        <begin position="4"/>
        <end position="134"/>
    </location>
</feature>
<organism evidence="4 5">
    <name type="scientific">Allosediminivita pacifica</name>
    <dbReference type="NCBI Taxonomy" id="1267769"/>
    <lineage>
        <taxon>Bacteria</taxon>
        <taxon>Pseudomonadati</taxon>
        <taxon>Pseudomonadota</taxon>
        <taxon>Alphaproteobacteria</taxon>
        <taxon>Rhodobacterales</taxon>
        <taxon>Paracoccaceae</taxon>
        <taxon>Allosediminivita</taxon>
    </lineage>
</organism>